<evidence type="ECO:0000313" key="13">
    <source>
        <dbReference type="Proteomes" id="UP000533469"/>
    </source>
</evidence>
<dbReference type="Pfam" id="PF02687">
    <property type="entry name" value="FtsX"/>
    <property type="match status" value="1"/>
</dbReference>
<evidence type="ECO:0000256" key="6">
    <source>
        <dbReference type="ARBA" id="ARBA00022989"/>
    </source>
</evidence>
<evidence type="ECO:0000256" key="2">
    <source>
        <dbReference type="ARBA" id="ARBA00005236"/>
    </source>
</evidence>
<evidence type="ECO:0000313" key="12">
    <source>
        <dbReference type="EMBL" id="MBB3770457.1"/>
    </source>
</evidence>
<sequence length="439" mass="47508">MAAKKIAKPSAKAQPKADAAPTGTRPFSAYEWMLSLRYLRARRKEGFISVVAGFSFLGIMLGVATLIIVMAVMNGFRTELLSKILGLNGHLLMQPLESPLTDYDVVAKRIAGVPGIKLAVPLVEGQALASSAFNAGGVLVRGISEANLRALPSIGSNIRQGTLDGFDEGSGIAIGKRLADQLSLQAGDNLTLVAPRGAVTPMGTTPRIKVYKIAAVFEIGMSEYDSAFVFMPLTESQAYFNKNGDVTAIEVYTDNPDDIERMRAAVHDASGRPVYIVDWRQRNATFFNALQVERNVMFLILTLIVVVAAFNIISGLNMLVKDKGRDIGILRTMGATRGAIMRIFLVTGAAIGVVGTLAGFLLGLLVCLNVEEIRQFISWLTATELFSPELYYLSRLPAEMNAGETTAVVIMALVLSFLAPLYPSWRAARLDPVEALRYE</sequence>
<dbReference type="AlphaFoldDB" id="A0A839Z9A7"/>
<dbReference type="InterPro" id="IPR051447">
    <property type="entry name" value="Lipoprotein-release_system"/>
</dbReference>
<evidence type="ECO:0000259" key="10">
    <source>
        <dbReference type="Pfam" id="PF02687"/>
    </source>
</evidence>
<keyword evidence="12" id="KW-0449">Lipoprotein</keyword>
<feature type="compositionally biased region" description="Low complexity" evidence="8">
    <location>
        <begin position="1"/>
        <end position="21"/>
    </location>
</feature>
<dbReference type="Pfam" id="PF12704">
    <property type="entry name" value="MacB_PCD"/>
    <property type="match status" value="1"/>
</dbReference>
<evidence type="ECO:0000256" key="3">
    <source>
        <dbReference type="ARBA" id="ARBA00022448"/>
    </source>
</evidence>
<accession>A0A839Z9A7</accession>
<feature type="transmembrane region" description="Helical" evidence="9">
    <location>
        <begin position="296"/>
        <end position="320"/>
    </location>
</feature>
<keyword evidence="7 9" id="KW-0472">Membrane</keyword>
<keyword evidence="4" id="KW-1003">Cell membrane</keyword>
<dbReference type="InterPro" id="IPR025857">
    <property type="entry name" value="MacB_PCD"/>
</dbReference>
<reference evidence="12 13" key="1">
    <citation type="submission" date="2020-08" db="EMBL/GenBank/DDBJ databases">
        <title>Genomic Encyclopedia of Type Strains, Phase IV (KMG-IV): sequencing the most valuable type-strain genomes for metagenomic binning, comparative biology and taxonomic classification.</title>
        <authorList>
            <person name="Goeker M."/>
        </authorList>
    </citation>
    <scope>NUCLEOTIDE SEQUENCE [LARGE SCALE GENOMIC DNA]</scope>
    <source>
        <strain evidence="12 13">DSM 5895</strain>
    </source>
</reference>
<dbReference type="PANTHER" id="PTHR30489">
    <property type="entry name" value="LIPOPROTEIN-RELEASING SYSTEM TRANSMEMBRANE PROTEIN LOLE"/>
    <property type="match status" value="1"/>
</dbReference>
<keyword evidence="5 9" id="KW-0812">Transmembrane</keyword>
<feature type="domain" description="ABC3 transporter permease C-terminal" evidence="10">
    <location>
        <begin position="299"/>
        <end position="432"/>
    </location>
</feature>
<feature type="transmembrane region" description="Helical" evidence="9">
    <location>
        <begin position="340"/>
        <end position="364"/>
    </location>
</feature>
<dbReference type="InterPro" id="IPR011925">
    <property type="entry name" value="LolCE_TM"/>
</dbReference>
<dbReference type="EMBL" id="JACICD010000001">
    <property type="protein sequence ID" value="MBB3770457.1"/>
    <property type="molecule type" value="Genomic_DNA"/>
</dbReference>
<keyword evidence="6 9" id="KW-1133">Transmembrane helix</keyword>
<organism evidence="12 13">
    <name type="scientific">Ancylobacter tetraedralis</name>
    <dbReference type="NCBI Taxonomy" id="217068"/>
    <lineage>
        <taxon>Bacteria</taxon>
        <taxon>Pseudomonadati</taxon>
        <taxon>Pseudomonadota</taxon>
        <taxon>Alphaproteobacteria</taxon>
        <taxon>Hyphomicrobiales</taxon>
        <taxon>Xanthobacteraceae</taxon>
        <taxon>Ancylobacter</taxon>
    </lineage>
</organism>
<evidence type="ECO:0000256" key="8">
    <source>
        <dbReference type="SAM" id="MobiDB-lite"/>
    </source>
</evidence>
<evidence type="ECO:0000256" key="9">
    <source>
        <dbReference type="SAM" id="Phobius"/>
    </source>
</evidence>
<evidence type="ECO:0000256" key="5">
    <source>
        <dbReference type="ARBA" id="ARBA00022692"/>
    </source>
</evidence>
<comment type="similarity">
    <text evidence="2">Belongs to the ABC-4 integral membrane protein family. LolC/E subfamily.</text>
</comment>
<gene>
    <name evidence="12" type="ORF">FHS55_001043</name>
</gene>
<protein>
    <submittedName>
        <fullName evidence="12">Lipoprotein-releasing system permease protein</fullName>
    </submittedName>
</protein>
<keyword evidence="13" id="KW-1185">Reference proteome</keyword>
<feature type="region of interest" description="Disordered" evidence="8">
    <location>
        <begin position="1"/>
        <end position="22"/>
    </location>
</feature>
<proteinExistence type="inferred from homology"/>
<dbReference type="GO" id="GO:0044874">
    <property type="term" value="P:lipoprotein localization to outer membrane"/>
    <property type="evidence" value="ECO:0007669"/>
    <property type="project" value="TreeGrafter"/>
</dbReference>
<comment type="caution">
    <text evidence="12">The sequence shown here is derived from an EMBL/GenBank/DDBJ whole genome shotgun (WGS) entry which is preliminary data.</text>
</comment>
<dbReference type="InterPro" id="IPR003838">
    <property type="entry name" value="ABC3_permease_C"/>
</dbReference>
<dbReference type="Proteomes" id="UP000533469">
    <property type="component" value="Unassembled WGS sequence"/>
</dbReference>
<comment type="subcellular location">
    <subcellularLocation>
        <location evidence="1">Cell membrane</location>
        <topology evidence="1">Multi-pass membrane protein</topology>
    </subcellularLocation>
</comment>
<dbReference type="PANTHER" id="PTHR30489:SF0">
    <property type="entry name" value="LIPOPROTEIN-RELEASING SYSTEM TRANSMEMBRANE PROTEIN LOLE"/>
    <property type="match status" value="1"/>
</dbReference>
<name>A0A839Z9A7_9HYPH</name>
<evidence type="ECO:0000256" key="1">
    <source>
        <dbReference type="ARBA" id="ARBA00004651"/>
    </source>
</evidence>
<dbReference type="GO" id="GO:0042953">
    <property type="term" value="P:lipoprotein transport"/>
    <property type="evidence" value="ECO:0007669"/>
    <property type="project" value="InterPro"/>
</dbReference>
<dbReference type="NCBIfam" id="TIGR02212">
    <property type="entry name" value="lolCE"/>
    <property type="match status" value="1"/>
</dbReference>
<feature type="transmembrane region" description="Helical" evidence="9">
    <location>
        <begin position="405"/>
        <end position="422"/>
    </location>
</feature>
<feature type="domain" description="MacB-like periplasmic core" evidence="11">
    <location>
        <begin position="55"/>
        <end position="267"/>
    </location>
</feature>
<keyword evidence="3" id="KW-0813">Transport</keyword>
<feature type="transmembrane region" description="Helical" evidence="9">
    <location>
        <begin position="47"/>
        <end position="73"/>
    </location>
</feature>
<evidence type="ECO:0000259" key="11">
    <source>
        <dbReference type="Pfam" id="PF12704"/>
    </source>
</evidence>
<dbReference type="RefSeq" id="WP_425485774.1">
    <property type="nucleotide sequence ID" value="NZ_JACICD010000001.1"/>
</dbReference>
<evidence type="ECO:0000256" key="7">
    <source>
        <dbReference type="ARBA" id="ARBA00023136"/>
    </source>
</evidence>
<evidence type="ECO:0000256" key="4">
    <source>
        <dbReference type="ARBA" id="ARBA00022475"/>
    </source>
</evidence>
<dbReference type="GO" id="GO:0098797">
    <property type="term" value="C:plasma membrane protein complex"/>
    <property type="evidence" value="ECO:0007669"/>
    <property type="project" value="TreeGrafter"/>
</dbReference>